<accession>A0A0D2HUH9</accession>
<dbReference type="SUPFAM" id="SSF52540">
    <property type="entry name" value="P-loop containing nucleoside triphosphate hydrolases"/>
    <property type="match status" value="1"/>
</dbReference>
<dbReference type="Pfam" id="PF00158">
    <property type="entry name" value="Sigma54_activat"/>
    <property type="match status" value="1"/>
</dbReference>
<dbReference type="InterPro" id="IPR025662">
    <property type="entry name" value="Sigma_54_int_dom_ATP-bd_1"/>
</dbReference>
<evidence type="ECO:0000256" key="3">
    <source>
        <dbReference type="ARBA" id="ARBA00022553"/>
    </source>
</evidence>
<evidence type="ECO:0000256" key="10">
    <source>
        <dbReference type="ARBA" id="ARBA00023163"/>
    </source>
</evidence>
<dbReference type="Pfam" id="PF25601">
    <property type="entry name" value="AAA_lid_14"/>
    <property type="match status" value="1"/>
</dbReference>
<dbReference type="GO" id="GO:0043565">
    <property type="term" value="F:sequence-specific DNA binding"/>
    <property type="evidence" value="ECO:0007669"/>
    <property type="project" value="InterPro"/>
</dbReference>
<evidence type="ECO:0000256" key="11">
    <source>
        <dbReference type="PROSITE-ProRule" id="PRU00169"/>
    </source>
</evidence>
<dbReference type="FunCoup" id="A0A0D2HUH9">
    <property type="interactions" value="290"/>
</dbReference>
<evidence type="ECO:0000256" key="6">
    <source>
        <dbReference type="ARBA" id="ARBA00023012"/>
    </source>
</evidence>
<dbReference type="InterPro" id="IPR001789">
    <property type="entry name" value="Sig_transdc_resp-reg_receiver"/>
</dbReference>
<dbReference type="InterPro" id="IPR025943">
    <property type="entry name" value="Sigma_54_int_dom_ATP-bd_2"/>
</dbReference>
<evidence type="ECO:0000256" key="5">
    <source>
        <dbReference type="ARBA" id="ARBA00022840"/>
    </source>
</evidence>
<feature type="modified residue" description="4-aspartylphosphate" evidence="11">
    <location>
        <position position="52"/>
    </location>
</feature>
<reference evidence="14 15" key="1">
    <citation type="submission" date="2013-11" db="EMBL/GenBank/DDBJ databases">
        <title>Metagenomic analysis of a methanogenic consortium involved in long chain n-alkane degradation.</title>
        <authorList>
            <person name="Davidova I.A."/>
            <person name="Callaghan A.V."/>
            <person name="Wawrik B."/>
            <person name="Pruitt S."/>
            <person name="Marks C."/>
            <person name="Duncan K.E."/>
            <person name="Suflita J.M."/>
        </authorList>
    </citation>
    <scope>NUCLEOTIDE SEQUENCE [LARGE SCALE GENOMIC DNA]</scope>
    <source>
        <strain evidence="14 15">SPR</strain>
    </source>
</reference>
<evidence type="ECO:0000313" key="15">
    <source>
        <dbReference type="Proteomes" id="UP000032233"/>
    </source>
</evidence>
<dbReference type="FunFam" id="3.40.50.2300:FF:000018">
    <property type="entry name" value="DNA-binding transcriptional regulator NtrC"/>
    <property type="match status" value="1"/>
</dbReference>
<evidence type="ECO:0000313" key="14">
    <source>
        <dbReference type="EMBL" id="KIX14098.1"/>
    </source>
</evidence>
<dbReference type="Gene3D" id="1.10.10.60">
    <property type="entry name" value="Homeodomain-like"/>
    <property type="match status" value="1"/>
</dbReference>
<dbReference type="SMART" id="SM00448">
    <property type="entry name" value="REC"/>
    <property type="match status" value="1"/>
</dbReference>
<dbReference type="PRINTS" id="PR01590">
    <property type="entry name" value="HTHFIS"/>
</dbReference>
<protein>
    <submittedName>
        <fullName evidence="14">Acetoacetate metabolism regulatory protein AtoC</fullName>
    </submittedName>
</protein>
<comment type="caution">
    <text evidence="14">The sequence shown here is derived from an EMBL/GenBank/DDBJ whole genome shotgun (WGS) entry which is preliminary data.</text>
</comment>
<evidence type="ECO:0000256" key="8">
    <source>
        <dbReference type="ARBA" id="ARBA00023125"/>
    </source>
</evidence>
<dbReference type="EMBL" id="AZAC01000012">
    <property type="protein sequence ID" value="KIX14098.1"/>
    <property type="molecule type" value="Genomic_DNA"/>
</dbReference>
<name>A0A0D2HUH9_9BACT</name>
<dbReference type="PROSITE" id="PS00676">
    <property type="entry name" value="SIGMA54_INTERACT_2"/>
    <property type="match status" value="1"/>
</dbReference>
<dbReference type="Gene3D" id="1.10.8.60">
    <property type="match status" value="1"/>
</dbReference>
<feature type="domain" description="Sigma-54 factor interaction" evidence="12">
    <location>
        <begin position="142"/>
        <end position="371"/>
    </location>
</feature>
<dbReference type="RefSeq" id="WP_044348507.1">
    <property type="nucleotide sequence ID" value="NZ_AZAC01000012.1"/>
</dbReference>
<evidence type="ECO:0000259" key="13">
    <source>
        <dbReference type="PROSITE" id="PS50110"/>
    </source>
</evidence>
<evidence type="ECO:0000259" key="12">
    <source>
        <dbReference type="PROSITE" id="PS50045"/>
    </source>
</evidence>
<dbReference type="SUPFAM" id="SSF46689">
    <property type="entry name" value="Homeodomain-like"/>
    <property type="match status" value="1"/>
</dbReference>
<dbReference type="Gene3D" id="3.40.50.300">
    <property type="entry name" value="P-loop containing nucleotide triphosphate hydrolases"/>
    <property type="match status" value="1"/>
</dbReference>
<dbReference type="PROSITE" id="PS00675">
    <property type="entry name" value="SIGMA54_INTERACT_1"/>
    <property type="match status" value="1"/>
</dbReference>
<comment type="subcellular location">
    <subcellularLocation>
        <location evidence="1">Cytoplasm</location>
    </subcellularLocation>
</comment>
<keyword evidence="10" id="KW-0804">Transcription</keyword>
<proteinExistence type="predicted"/>
<gene>
    <name evidence="14" type="ORF">X474_10720</name>
</gene>
<dbReference type="PANTHER" id="PTHR32071">
    <property type="entry name" value="TRANSCRIPTIONAL REGULATORY PROTEIN"/>
    <property type="match status" value="1"/>
</dbReference>
<keyword evidence="6" id="KW-0902">Two-component regulatory system</keyword>
<keyword evidence="3 11" id="KW-0597">Phosphoprotein</keyword>
<dbReference type="GO" id="GO:0005524">
    <property type="term" value="F:ATP binding"/>
    <property type="evidence" value="ECO:0007669"/>
    <property type="project" value="UniProtKB-KW"/>
</dbReference>
<dbReference type="PROSITE" id="PS00688">
    <property type="entry name" value="SIGMA54_INTERACT_3"/>
    <property type="match status" value="1"/>
</dbReference>
<dbReference type="InterPro" id="IPR011006">
    <property type="entry name" value="CheY-like_superfamily"/>
</dbReference>
<dbReference type="InterPro" id="IPR027417">
    <property type="entry name" value="P-loop_NTPase"/>
</dbReference>
<dbReference type="InterPro" id="IPR009057">
    <property type="entry name" value="Homeodomain-like_sf"/>
</dbReference>
<dbReference type="GO" id="GO:0000160">
    <property type="term" value="P:phosphorelay signal transduction system"/>
    <property type="evidence" value="ECO:0007669"/>
    <property type="project" value="UniProtKB-KW"/>
</dbReference>
<keyword evidence="5" id="KW-0067">ATP-binding</keyword>
<dbReference type="FunFam" id="1.10.8.60:FF:000014">
    <property type="entry name" value="DNA-binding transcriptional regulator NtrC"/>
    <property type="match status" value="1"/>
</dbReference>
<keyword evidence="15" id="KW-1185">Reference proteome</keyword>
<keyword evidence="2" id="KW-0963">Cytoplasm</keyword>
<keyword evidence="7" id="KW-0805">Transcription regulation</keyword>
<dbReference type="STRING" id="1429043.X474_10720"/>
<dbReference type="InterPro" id="IPR002078">
    <property type="entry name" value="Sigma_54_int"/>
</dbReference>
<dbReference type="FunFam" id="3.40.50.300:FF:000006">
    <property type="entry name" value="DNA-binding transcriptional regulator NtrC"/>
    <property type="match status" value="1"/>
</dbReference>
<organism evidence="14 15">
    <name type="scientific">Dethiosulfatarculus sandiegensis</name>
    <dbReference type="NCBI Taxonomy" id="1429043"/>
    <lineage>
        <taxon>Bacteria</taxon>
        <taxon>Pseudomonadati</taxon>
        <taxon>Thermodesulfobacteriota</taxon>
        <taxon>Desulfarculia</taxon>
        <taxon>Desulfarculales</taxon>
        <taxon>Desulfarculaceae</taxon>
        <taxon>Dethiosulfatarculus</taxon>
    </lineage>
</organism>
<dbReference type="InterPro" id="IPR058031">
    <property type="entry name" value="AAA_lid_NorR"/>
</dbReference>
<evidence type="ECO:0000256" key="7">
    <source>
        <dbReference type="ARBA" id="ARBA00023015"/>
    </source>
</evidence>
<dbReference type="Proteomes" id="UP000032233">
    <property type="component" value="Unassembled WGS sequence"/>
</dbReference>
<dbReference type="Pfam" id="PF00072">
    <property type="entry name" value="Response_reg"/>
    <property type="match status" value="1"/>
</dbReference>
<dbReference type="AlphaFoldDB" id="A0A0D2HUH9"/>
<dbReference type="CDD" id="cd00009">
    <property type="entry name" value="AAA"/>
    <property type="match status" value="1"/>
</dbReference>
<dbReference type="SMART" id="SM00382">
    <property type="entry name" value="AAA"/>
    <property type="match status" value="1"/>
</dbReference>
<dbReference type="InterPro" id="IPR002197">
    <property type="entry name" value="HTH_Fis"/>
</dbReference>
<evidence type="ECO:0000256" key="9">
    <source>
        <dbReference type="ARBA" id="ARBA00023159"/>
    </source>
</evidence>
<dbReference type="PROSITE" id="PS50045">
    <property type="entry name" value="SIGMA54_INTERACT_4"/>
    <property type="match status" value="1"/>
</dbReference>
<dbReference type="Pfam" id="PF02954">
    <property type="entry name" value="HTH_8"/>
    <property type="match status" value="1"/>
</dbReference>
<keyword evidence="9" id="KW-0010">Activator</keyword>
<dbReference type="PROSITE" id="PS50110">
    <property type="entry name" value="RESPONSE_REGULATORY"/>
    <property type="match status" value="1"/>
</dbReference>
<dbReference type="SUPFAM" id="SSF52172">
    <property type="entry name" value="CheY-like"/>
    <property type="match status" value="1"/>
</dbReference>
<feature type="domain" description="Response regulatory" evidence="13">
    <location>
        <begin position="3"/>
        <end position="117"/>
    </location>
</feature>
<evidence type="ECO:0000256" key="4">
    <source>
        <dbReference type="ARBA" id="ARBA00022741"/>
    </source>
</evidence>
<evidence type="ECO:0000256" key="2">
    <source>
        <dbReference type="ARBA" id="ARBA00022490"/>
    </source>
</evidence>
<dbReference type="Gene3D" id="3.40.50.2300">
    <property type="match status" value="1"/>
</dbReference>
<evidence type="ECO:0000256" key="1">
    <source>
        <dbReference type="ARBA" id="ARBA00004496"/>
    </source>
</evidence>
<keyword evidence="4" id="KW-0547">Nucleotide-binding</keyword>
<dbReference type="GO" id="GO:0005737">
    <property type="term" value="C:cytoplasm"/>
    <property type="evidence" value="ECO:0007669"/>
    <property type="project" value="UniProtKB-SubCell"/>
</dbReference>
<dbReference type="InParanoid" id="A0A0D2HUH9"/>
<dbReference type="OrthoDB" id="9763792at2"/>
<dbReference type="GO" id="GO:0006355">
    <property type="term" value="P:regulation of DNA-templated transcription"/>
    <property type="evidence" value="ECO:0007669"/>
    <property type="project" value="InterPro"/>
</dbReference>
<dbReference type="InterPro" id="IPR003593">
    <property type="entry name" value="AAA+_ATPase"/>
</dbReference>
<dbReference type="InterPro" id="IPR025944">
    <property type="entry name" value="Sigma_54_int_dom_CS"/>
</dbReference>
<keyword evidence="8" id="KW-0238">DNA-binding</keyword>
<sequence>MERILVVDDEKNYQVVLNALLSGEGYEVLTAGNGARALVLAAEEEPDLLLTDMRMPNMTGLELIQKLREKGSDCAVVVMTAYGTVENAVEAMKAGASDYVMKPFENQELLLTIKRTLKMRRLMAQNQLLREELDKGQGFSDIVGESAPMKELFKLVDKVAATKATVLINGESGTGKELIARAIHTRSPRKDEPFIPVNCMALTETLLESELFGHEKGAFTGAATRRKGRFELADTGTLFLDEIGEISPSLQVKLLRVLQERTFERVGGTQSLTVDVRIVAATNRDLTQAVSEGSFREDLFYRLNVVRLDLPPLRDRKEDLPALVAHFVSKYSREVGRSAPQVTAEAMQRIYDHNWPGNIRELENALERAVIMAGSEIKTADLPLDVLPAKGGGETALPRDMTINEAVEDLEKRMINRALAETAGVQAHAARELGITKSNLAYKMKKYGLS</sequence>